<dbReference type="GO" id="GO:0071555">
    <property type="term" value="P:cell wall organization"/>
    <property type="evidence" value="ECO:0007669"/>
    <property type="project" value="UniProtKB-UniRule"/>
</dbReference>
<keyword evidence="6 10" id="KW-1133">Transmembrane helix</keyword>
<dbReference type="GO" id="GO:0015648">
    <property type="term" value="F:lipid-linked peptidoglycan transporter activity"/>
    <property type="evidence" value="ECO:0007669"/>
    <property type="project" value="UniProtKB-UniRule"/>
</dbReference>
<comment type="function">
    <text evidence="8 10 11">Involved in peptidoglycan biosynthesis. Transports lipid-linked peptidoglycan precursors from the inner to the outer leaflet of the cytoplasmic membrane.</text>
</comment>
<keyword evidence="4 10" id="KW-0133">Cell shape</keyword>
<accession>A0A916W105</accession>
<feature type="transmembrane region" description="Helical" evidence="10">
    <location>
        <begin position="130"/>
        <end position="151"/>
    </location>
</feature>
<evidence type="ECO:0000256" key="3">
    <source>
        <dbReference type="ARBA" id="ARBA00022692"/>
    </source>
</evidence>
<evidence type="ECO:0000256" key="6">
    <source>
        <dbReference type="ARBA" id="ARBA00022989"/>
    </source>
</evidence>
<comment type="pathway">
    <text evidence="10">Cell wall biogenesis; peptidoglycan biosynthesis.</text>
</comment>
<feature type="transmembrane region" description="Helical" evidence="10">
    <location>
        <begin position="86"/>
        <end position="110"/>
    </location>
</feature>
<evidence type="ECO:0000313" key="13">
    <source>
        <dbReference type="Proteomes" id="UP000636264"/>
    </source>
</evidence>
<dbReference type="PRINTS" id="PR01806">
    <property type="entry name" value="VIRFACTRMVIN"/>
</dbReference>
<feature type="transmembrane region" description="Helical" evidence="10">
    <location>
        <begin position="316"/>
        <end position="340"/>
    </location>
</feature>
<comment type="subcellular location">
    <subcellularLocation>
        <location evidence="10">Cell inner membrane</location>
        <topology evidence="10">Multi-pass membrane protein</topology>
    </subcellularLocation>
    <subcellularLocation>
        <location evidence="1">Cell membrane</location>
        <topology evidence="1">Multi-pass membrane protein</topology>
    </subcellularLocation>
</comment>
<dbReference type="Proteomes" id="UP000636264">
    <property type="component" value="Unassembled WGS sequence"/>
</dbReference>
<keyword evidence="5 10" id="KW-0573">Peptidoglycan synthesis</keyword>
<dbReference type="GO" id="GO:0008360">
    <property type="term" value="P:regulation of cell shape"/>
    <property type="evidence" value="ECO:0007669"/>
    <property type="project" value="UniProtKB-UniRule"/>
</dbReference>
<keyword evidence="7 10" id="KW-0472">Membrane</keyword>
<dbReference type="RefSeq" id="WP_188719747.1">
    <property type="nucleotide sequence ID" value="NZ_BMIF01000002.1"/>
</dbReference>
<feature type="transmembrane region" description="Helical" evidence="10">
    <location>
        <begin position="158"/>
        <end position="180"/>
    </location>
</feature>
<dbReference type="GO" id="GO:0009252">
    <property type="term" value="P:peptidoglycan biosynthetic process"/>
    <property type="evidence" value="ECO:0007669"/>
    <property type="project" value="UniProtKB-UniRule"/>
</dbReference>
<reference evidence="12" key="1">
    <citation type="journal article" date="2014" name="Int. J. Syst. Evol. Microbiol.">
        <title>Complete genome sequence of Corynebacterium casei LMG S-19264T (=DSM 44701T), isolated from a smear-ripened cheese.</title>
        <authorList>
            <consortium name="US DOE Joint Genome Institute (JGI-PGF)"/>
            <person name="Walter F."/>
            <person name="Albersmeier A."/>
            <person name="Kalinowski J."/>
            <person name="Ruckert C."/>
        </authorList>
    </citation>
    <scope>NUCLEOTIDE SEQUENCE</scope>
    <source>
        <strain evidence="12">CGMCC 1.15320</strain>
    </source>
</reference>
<gene>
    <name evidence="10" type="primary">murJ</name>
    <name evidence="12" type="ORF">GCM10011385_08940</name>
</gene>
<feature type="transmembrane region" description="Helical" evidence="10">
    <location>
        <begin position="233"/>
        <end position="257"/>
    </location>
</feature>
<feature type="transmembrane region" description="Helical" evidence="10">
    <location>
        <begin position="385"/>
        <end position="405"/>
    </location>
</feature>
<evidence type="ECO:0000256" key="4">
    <source>
        <dbReference type="ARBA" id="ARBA00022960"/>
    </source>
</evidence>
<feature type="transmembrane region" description="Helical" evidence="10">
    <location>
        <begin position="445"/>
        <end position="466"/>
    </location>
</feature>
<sequence>MSLIGKFASVGGATMVSRGLGFVREAMIASAMGAGPVTDAFYAAFRFPNLFRRVFAEGAFNTAFVPLFAKEMEGGGQEAAREFAEAVLSVLLVTLIGFSALAMIFMPFLVRTIVAPGFISSPEKFELTVLMTRIMFPYLACMSLMAMMAGIMNSMRQFFLPAFVTTLLSVFLIAALAFGMVTGMNNRAIGVWQAWAVCFSGVFQFGVLAVAVRRMGFKLRWRFPRLTSKVKRMLVLMVPALITGGVTQINLLVGQSIASLQESAISFLNFADRINQLPLGVIGVAVGVVLLPELSRSLKAGNFDDAQHLQNRSLEFSLLMTLPATVGMIVLPGPIVSLLYERGEFTALDTGPTAAALAAFSYGLPAYVLLKVFQPGFFAREDMRTPMWFSMISVAVNIALSIIMFPFLGHIAIALATSISAWVNVVLLAATLWKRNHFRPSPTTMRRCLMIVVSSVVMGVFAWWLGEMLIAPMSNTGLIMKTVGILVTIGLSALVYMVAVVLTDGVDRQEIKRTLRRRRA</sequence>
<dbReference type="PANTHER" id="PTHR47019:SF1">
    <property type="entry name" value="LIPID II FLIPPASE MURJ"/>
    <property type="match status" value="1"/>
</dbReference>
<comment type="similarity">
    <text evidence="9 10 11">Belongs to the MurJ/MviN family.</text>
</comment>
<keyword evidence="2 10" id="KW-1003">Cell membrane</keyword>
<reference evidence="12" key="2">
    <citation type="submission" date="2020-09" db="EMBL/GenBank/DDBJ databases">
        <authorList>
            <person name="Sun Q."/>
            <person name="Zhou Y."/>
        </authorList>
    </citation>
    <scope>NUCLEOTIDE SEQUENCE</scope>
    <source>
        <strain evidence="12">CGMCC 1.15320</strain>
    </source>
</reference>
<dbReference type="InterPro" id="IPR051050">
    <property type="entry name" value="Lipid_II_flippase_MurJ/MviN"/>
</dbReference>
<evidence type="ECO:0000256" key="7">
    <source>
        <dbReference type="ARBA" id="ARBA00023136"/>
    </source>
</evidence>
<feature type="transmembrane region" description="Helical" evidence="10">
    <location>
        <begin position="192"/>
        <end position="212"/>
    </location>
</feature>
<dbReference type="Pfam" id="PF03023">
    <property type="entry name" value="MurJ"/>
    <property type="match status" value="1"/>
</dbReference>
<keyword evidence="13" id="KW-1185">Reference proteome</keyword>
<dbReference type="InterPro" id="IPR004268">
    <property type="entry name" value="MurJ"/>
</dbReference>
<protein>
    <recommendedName>
        <fullName evidence="10">Probable lipid II flippase MurJ</fullName>
    </recommendedName>
</protein>
<evidence type="ECO:0000256" key="9">
    <source>
        <dbReference type="ARBA" id="ARBA00061532"/>
    </source>
</evidence>
<dbReference type="HAMAP" id="MF_02078">
    <property type="entry name" value="MurJ_MviN"/>
    <property type="match status" value="1"/>
</dbReference>
<dbReference type="PANTHER" id="PTHR47019">
    <property type="entry name" value="LIPID II FLIPPASE MURJ"/>
    <property type="match status" value="1"/>
</dbReference>
<feature type="transmembrane region" description="Helical" evidence="10">
    <location>
        <begin position="352"/>
        <end position="373"/>
    </location>
</feature>
<evidence type="ECO:0000256" key="10">
    <source>
        <dbReference type="HAMAP-Rule" id="MF_02078"/>
    </source>
</evidence>
<feature type="transmembrane region" description="Helical" evidence="10">
    <location>
        <begin position="277"/>
        <end position="295"/>
    </location>
</feature>
<dbReference type="CDD" id="cd13123">
    <property type="entry name" value="MATE_MurJ_like"/>
    <property type="match status" value="1"/>
</dbReference>
<keyword evidence="10 11" id="KW-0813">Transport</keyword>
<proteinExistence type="inferred from homology"/>
<dbReference type="GO" id="GO:0034204">
    <property type="term" value="P:lipid translocation"/>
    <property type="evidence" value="ECO:0007669"/>
    <property type="project" value="TreeGrafter"/>
</dbReference>
<evidence type="ECO:0000256" key="5">
    <source>
        <dbReference type="ARBA" id="ARBA00022984"/>
    </source>
</evidence>
<keyword evidence="3 10" id="KW-0812">Transmembrane</keyword>
<organism evidence="12 13">
    <name type="scientific">Nitratireductor aestuarii</name>
    <dbReference type="NCBI Taxonomy" id="1735103"/>
    <lineage>
        <taxon>Bacteria</taxon>
        <taxon>Pseudomonadati</taxon>
        <taxon>Pseudomonadota</taxon>
        <taxon>Alphaproteobacteria</taxon>
        <taxon>Hyphomicrobiales</taxon>
        <taxon>Phyllobacteriaceae</taxon>
        <taxon>Nitratireductor</taxon>
    </lineage>
</organism>
<feature type="transmembrane region" description="Helical" evidence="10">
    <location>
        <begin position="411"/>
        <end position="433"/>
    </location>
</feature>
<dbReference type="EMBL" id="BMIF01000002">
    <property type="protein sequence ID" value="GGA57658.1"/>
    <property type="molecule type" value="Genomic_DNA"/>
</dbReference>
<dbReference type="PIRSF" id="PIRSF002869">
    <property type="entry name" value="MviN"/>
    <property type="match status" value="1"/>
</dbReference>
<keyword evidence="10" id="KW-0997">Cell inner membrane</keyword>
<evidence type="ECO:0000256" key="2">
    <source>
        <dbReference type="ARBA" id="ARBA00022475"/>
    </source>
</evidence>
<evidence type="ECO:0000313" key="12">
    <source>
        <dbReference type="EMBL" id="GGA57658.1"/>
    </source>
</evidence>
<evidence type="ECO:0000256" key="11">
    <source>
        <dbReference type="PIRNR" id="PIRNR002869"/>
    </source>
</evidence>
<feature type="transmembrane region" description="Helical" evidence="10">
    <location>
        <begin position="478"/>
        <end position="503"/>
    </location>
</feature>
<evidence type="ECO:0000256" key="1">
    <source>
        <dbReference type="ARBA" id="ARBA00004651"/>
    </source>
</evidence>
<evidence type="ECO:0000256" key="8">
    <source>
        <dbReference type="ARBA" id="ARBA00060041"/>
    </source>
</evidence>
<keyword evidence="10 11" id="KW-0961">Cell wall biogenesis/degradation</keyword>
<dbReference type="NCBIfam" id="TIGR01695">
    <property type="entry name" value="murJ_mviN"/>
    <property type="match status" value="1"/>
</dbReference>
<name>A0A916W105_9HYPH</name>
<comment type="caution">
    <text evidence="12">The sequence shown here is derived from an EMBL/GenBank/DDBJ whole genome shotgun (WGS) entry which is preliminary data.</text>
</comment>
<dbReference type="GO" id="GO:0005886">
    <property type="term" value="C:plasma membrane"/>
    <property type="evidence" value="ECO:0007669"/>
    <property type="project" value="UniProtKB-SubCell"/>
</dbReference>
<dbReference type="AlphaFoldDB" id="A0A916W105"/>